<keyword evidence="6" id="KW-0443">Lipid metabolism</keyword>
<evidence type="ECO:0000256" key="3">
    <source>
        <dbReference type="ARBA" id="ARBA00022801"/>
    </source>
</evidence>
<dbReference type="AlphaFoldDB" id="A0A2A2L298"/>
<dbReference type="EMBL" id="LIAE01007294">
    <property type="protein sequence ID" value="PAV80260.1"/>
    <property type="molecule type" value="Genomic_DNA"/>
</dbReference>
<evidence type="ECO:0000256" key="6">
    <source>
        <dbReference type="ARBA" id="ARBA00023098"/>
    </source>
</evidence>
<evidence type="ECO:0000256" key="5">
    <source>
        <dbReference type="ARBA" id="ARBA00022989"/>
    </source>
</evidence>
<dbReference type="Pfam" id="PF10261">
    <property type="entry name" value="FIT"/>
    <property type="match status" value="1"/>
</dbReference>
<feature type="transmembrane region" description="Helical" evidence="9">
    <location>
        <begin position="85"/>
        <end position="108"/>
    </location>
</feature>
<dbReference type="HAMAP" id="MF_03230">
    <property type="entry name" value="FITM2"/>
    <property type="match status" value="1"/>
</dbReference>
<protein>
    <submittedName>
        <fullName evidence="10">Uncharacterized protein</fullName>
    </submittedName>
</protein>
<dbReference type="Proteomes" id="UP000218231">
    <property type="component" value="Unassembled WGS sequence"/>
</dbReference>
<feature type="transmembrane region" description="Helical" evidence="9">
    <location>
        <begin position="128"/>
        <end position="145"/>
    </location>
</feature>
<gene>
    <name evidence="10" type="ORF">WR25_16793</name>
</gene>
<keyword evidence="7 9" id="KW-0472">Membrane</keyword>
<dbReference type="GO" id="GO:0019915">
    <property type="term" value="P:lipid storage"/>
    <property type="evidence" value="ECO:0007669"/>
    <property type="project" value="InterPro"/>
</dbReference>
<dbReference type="GO" id="GO:0005789">
    <property type="term" value="C:endoplasmic reticulum membrane"/>
    <property type="evidence" value="ECO:0007669"/>
    <property type="project" value="UniProtKB-SubCell"/>
</dbReference>
<dbReference type="PANTHER" id="PTHR23129">
    <property type="entry name" value="ACYL-COENZYME A DIPHOSPHATASE FITM2"/>
    <property type="match status" value="1"/>
</dbReference>
<evidence type="ECO:0000256" key="2">
    <source>
        <dbReference type="ARBA" id="ARBA00022692"/>
    </source>
</evidence>
<keyword evidence="5 9" id="KW-1133">Transmembrane helix</keyword>
<feature type="transmembrane region" description="Helical" evidence="9">
    <location>
        <begin position="288"/>
        <end position="306"/>
    </location>
</feature>
<dbReference type="OrthoDB" id="5579088at2759"/>
<comment type="subcellular location">
    <subcellularLocation>
        <location evidence="1">Endoplasmic reticulum membrane</location>
        <topology evidence="1">Multi-pass membrane protein</topology>
    </subcellularLocation>
</comment>
<feature type="compositionally biased region" description="Polar residues" evidence="8">
    <location>
        <begin position="15"/>
        <end position="24"/>
    </location>
</feature>
<dbReference type="GO" id="GO:0034389">
    <property type="term" value="P:lipid droplet organization"/>
    <property type="evidence" value="ECO:0007669"/>
    <property type="project" value="InterPro"/>
</dbReference>
<comment type="caution">
    <text evidence="10">The sequence shown here is derived from an EMBL/GenBank/DDBJ whole genome shotgun (WGS) entry which is preliminary data.</text>
</comment>
<dbReference type="STRING" id="2018661.A0A2A2L298"/>
<keyword evidence="4" id="KW-0256">Endoplasmic reticulum</keyword>
<feature type="transmembrane region" description="Helical" evidence="9">
    <location>
        <begin position="255"/>
        <end position="282"/>
    </location>
</feature>
<keyword evidence="2 9" id="KW-0812">Transmembrane</keyword>
<dbReference type="GO" id="GO:0008654">
    <property type="term" value="P:phospholipid biosynthetic process"/>
    <property type="evidence" value="ECO:0007669"/>
    <property type="project" value="TreeGrafter"/>
</dbReference>
<keyword evidence="11" id="KW-1185">Reference proteome</keyword>
<evidence type="ECO:0000256" key="4">
    <source>
        <dbReference type="ARBA" id="ARBA00022824"/>
    </source>
</evidence>
<evidence type="ECO:0000313" key="10">
    <source>
        <dbReference type="EMBL" id="PAV80260.1"/>
    </source>
</evidence>
<sequence>MVMQTRSSSSKEQKIGQGQNQAGTSRPKFGAGARMMGGDRKSFDGTQDKYQTLKKPANLEATPNILQAMALVLARKVLFLDATRVALFYVAWVAVLSFLADYFAFAIGETQPYFVQKHNIFNQYGTKLGWFWTLVFTGPFIWYSSRAHYKDKDHSLIDISRLLVATLCWYLSTTGFRKFAAATSRCTAGLRYTRDECSEKHGTWIPGYDISGHCFLMIYSVLIMTEEANAFRHWLQTSRAEETSKQKESVEQTRLVQYFFIAMAALSVFWFIQICISVIYYHDFLEEVSGTLVAVVCWFVTYKILYPSGLLQPPIKRSNSDLPNGKNRKEGR</sequence>
<evidence type="ECO:0000256" key="7">
    <source>
        <dbReference type="ARBA" id="ARBA00023136"/>
    </source>
</evidence>
<evidence type="ECO:0000256" key="1">
    <source>
        <dbReference type="ARBA" id="ARBA00004477"/>
    </source>
</evidence>
<evidence type="ECO:0000256" key="8">
    <source>
        <dbReference type="SAM" id="MobiDB-lite"/>
    </source>
</evidence>
<organism evidence="10 11">
    <name type="scientific">Diploscapter pachys</name>
    <dbReference type="NCBI Taxonomy" id="2018661"/>
    <lineage>
        <taxon>Eukaryota</taxon>
        <taxon>Metazoa</taxon>
        <taxon>Ecdysozoa</taxon>
        <taxon>Nematoda</taxon>
        <taxon>Chromadorea</taxon>
        <taxon>Rhabditida</taxon>
        <taxon>Rhabditina</taxon>
        <taxon>Rhabditomorpha</taxon>
        <taxon>Rhabditoidea</taxon>
        <taxon>Rhabditidae</taxon>
        <taxon>Diploscapter</taxon>
    </lineage>
</organism>
<dbReference type="PANTHER" id="PTHR23129:SF0">
    <property type="entry name" value="ACYL-COENZYME A DIPHOSPHATASE FITM2"/>
    <property type="match status" value="1"/>
</dbReference>
<evidence type="ECO:0000313" key="11">
    <source>
        <dbReference type="Proteomes" id="UP000218231"/>
    </source>
</evidence>
<keyword evidence="3" id="KW-0378">Hydrolase</keyword>
<evidence type="ECO:0000256" key="9">
    <source>
        <dbReference type="SAM" id="Phobius"/>
    </source>
</evidence>
<name>A0A2A2L298_9BILA</name>
<reference evidence="10 11" key="1">
    <citation type="journal article" date="2017" name="Curr. Biol.">
        <title>Genome architecture and evolution of a unichromosomal asexual nematode.</title>
        <authorList>
            <person name="Fradin H."/>
            <person name="Zegar C."/>
            <person name="Gutwein M."/>
            <person name="Lucas J."/>
            <person name="Kovtun M."/>
            <person name="Corcoran D."/>
            <person name="Baugh L.R."/>
            <person name="Kiontke K."/>
            <person name="Gunsalus K."/>
            <person name="Fitch D.H."/>
            <person name="Piano F."/>
        </authorList>
    </citation>
    <scope>NUCLEOTIDE SEQUENCE [LARGE SCALE GENOMIC DNA]</scope>
    <source>
        <strain evidence="10">PF1309</strain>
    </source>
</reference>
<accession>A0A2A2L298</accession>
<feature type="region of interest" description="Disordered" evidence="8">
    <location>
        <begin position="1"/>
        <end position="38"/>
    </location>
</feature>
<dbReference type="GO" id="GO:0010945">
    <property type="term" value="F:coenzyme A diphosphatase activity"/>
    <property type="evidence" value="ECO:0007669"/>
    <property type="project" value="InterPro"/>
</dbReference>
<dbReference type="InterPro" id="IPR046401">
    <property type="entry name" value="FITM1/2"/>
</dbReference>
<dbReference type="InterPro" id="IPR019388">
    <property type="entry name" value="FIT"/>
</dbReference>
<proteinExistence type="inferred from homology"/>